<feature type="compositionally biased region" description="Low complexity" evidence="1">
    <location>
        <begin position="130"/>
        <end position="144"/>
    </location>
</feature>
<feature type="region of interest" description="Disordered" evidence="1">
    <location>
        <begin position="66"/>
        <end position="157"/>
    </location>
</feature>
<dbReference type="PROSITE" id="PS51782">
    <property type="entry name" value="LYSM"/>
    <property type="match status" value="1"/>
</dbReference>
<evidence type="ECO:0000313" key="4">
    <source>
        <dbReference type="EMBL" id="QII82816.1"/>
    </source>
</evidence>
<accession>A0A6G7KC37</accession>
<dbReference type="SUPFAM" id="SSF54106">
    <property type="entry name" value="LysM domain"/>
    <property type="match status" value="1"/>
</dbReference>
<dbReference type="InterPro" id="IPR036779">
    <property type="entry name" value="LysM_dom_sf"/>
</dbReference>
<protein>
    <submittedName>
        <fullName evidence="4">LysM peptidoglycan-binding domain-containing protein</fullName>
    </submittedName>
</protein>
<evidence type="ECO:0000256" key="2">
    <source>
        <dbReference type="SAM" id="Phobius"/>
    </source>
</evidence>
<evidence type="ECO:0000313" key="5">
    <source>
        <dbReference type="Proteomes" id="UP000501451"/>
    </source>
</evidence>
<dbReference type="Gene3D" id="3.10.350.10">
    <property type="entry name" value="LysM domain"/>
    <property type="match status" value="1"/>
</dbReference>
<dbReference type="Proteomes" id="UP000501451">
    <property type="component" value="Chromosome"/>
</dbReference>
<feature type="compositionally biased region" description="Low complexity" evidence="1">
    <location>
        <begin position="85"/>
        <end position="96"/>
    </location>
</feature>
<feature type="domain" description="LysM" evidence="3">
    <location>
        <begin position="157"/>
        <end position="200"/>
    </location>
</feature>
<dbReference type="SMART" id="SM00257">
    <property type="entry name" value="LysM"/>
    <property type="match status" value="1"/>
</dbReference>
<name>A0A6G7KC37_9LACT</name>
<sequence length="201" mass="22376">MSKKNKNQEEPWSRRFGEDESNNTRQYSRSARKYKKQEIAPLYKVILFVFLALLVIPFATYAWSEKTKKDPEPQTAEQVMVKKPQSAQSSSGSQVSSEEESSEESVSSSESVDEQSSESRPIESEEKPESSTPSSEATPPVESTPVEEEPNDGVYSNTYTIKAGDNLYRIAVNHGMTLDELKEANGLTSEVAEIGVVLKVK</sequence>
<dbReference type="EMBL" id="CP049740">
    <property type="protein sequence ID" value="QII82816.1"/>
    <property type="molecule type" value="Genomic_DNA"/>
</dbReference>
<proteinExistence type="predicted"/>
<dbReference type="Pfam" id="PF01476">
    <property type="entry name" value="LysM"/>
    <property type="match status" value="1"/>
</dbReference>
<keyword evidence="5" id="KW-1185">Reference proteome</keyword>
<keyword evidence="2" id="KW-0812">Transmembrane</keyword>
<dbReference type="RefSeq" id="WP_166163551.1">
    <property type="nucleotide sequence ID" value="NZ_CP049740.1"/>
</dbReference>
<dbReference type="InterPro" id="IPR018392">
    <property type="entry name" value="LysM"/>
</dbReference>
<evidence type="ECO:0000256" key="1">
    <source>
        <dbReference type="SAM" id="MobiDB-lite"/>
    </source>
</evidence>
<evidence type="ECO:0000259" key="3">
    <source>
        <dbReference type="PROSITE" id="PS51782"/>
    </source>
</evidence>
<organism evidence="4 5">
    <name type="scientific">Jeotgalibaca arthritidis</name>
    <dbReference type="NCBI Taxonomy" id="1868794"/>
    <lineage>
        <taxon>Bacteria</taxon>
        <taxon>Bacillati</taxon>
        <taxon>Bacillota</taxon>
        <taxon>Bacilli</taxon>
        <taxon>Lactobacillales</taxon>
        <taxon>Carnobacteriaceae</taxon>
        <taxon>Jeotgalibaca</taxon>
    </lineage>
</organism>
<dbReference type="CDD" id="cd00118">
    <property type="entry name" value="LysM"/>
    <property type="match status" value="1"/>
</dbReference>
<keyword evidence="2" id="KW-1133">Transmembrane helix</keyword>
<reference evidence="4 5" key="1">
    <citation type="journal article" date="2017" name="Int. J. Syst. Evol. Microbiol.">
        <title>Jeotgalibaca porci sp. nov. and Jeotgalibaca arthritidis sp. nov., isolated from pigs, and emended description of the genus Jeotgalibaca.</title>
        <authorList>
            <person name="Zamora L."/>
            <person name="Perez-Sancho M."/>
            <person name="Dominguez L."/>
            <person name="Fernandez-Garayzabal J.F."/>
            <person name="Vela A.I."/>
        </authorList>
    </citation>
    <scope>NUCLEOTIDE SEQUENCE [LARGE SCALE GENOMIC DNA]</scope>
    <source>
        <strain evidence="4 5">CECT 9157</strain>
    </source>
</reference>
<dbReference type="KEGG" id="jar:G7057_10440"/>
<keyword evidence="2" id="KW-0472">Membrane</keyword>
<feature type="compositionally biased region" description="Basic and acidic residues" evidence="1">
    <location>
        <begin position="1"/>
        <end position="18"/>
    </location>
</feature>
<dbReference type="AlphaFoldDB" id="A0A6G7KC37"/>
<gene>
    <name evidence="4" type="ORF">G7057_10440</name>
</gene>
<feature type="compositionally biased region" description="Basic and acidic residues" evidence="1">
    <location>
        <begin position="120"/>
        <end position="129"/>
    </location>
</feature>
<feature type="transmembrane region" description="Helical" evidence="2">
    <location>
        <begin position="42"/>
        <end position="63"/>
    </location>
</feature>
<feature type="region of interest" description="Disordered" evidence="1">
    <location>
        <begin position="1"/>
        <end position="33"/>
    </location>
</feature>